<evidence type="ECO:0000313" key="3">
    <source>
        <dbReference type="Proteomes" id="UP000812982"/>
    </source>
</evidence>
<gene>
    <name evidence="2" type="ORF">FR943_23465</name>
</gene>
<evidence type="ECO:0000256" key="1">
    <source>
        <dbReference type="SAM" id="MobiDB-lite"/>
    </source>
</evidence>
<reference evidence="2 3" key="1">
    <citation type="journal article" date="2021" name="Sci. Rep.">
        <title>Phenotypic and genomic hallmarks of a novel, potentially pathogenic rapidly growing Mycobacterium species related to the Mycobacterium fortuitum complex.</title>
        <authorList>
            <person name="Gharbi R."/>
            <person name="Khanna V."/>
            <person name="Frigui W."/>
            <person name="Mhenni B."/>
            <person name="Brosch R."/>
            <person name="Mardassi H."/>
        </authorList>
    </citation>
    <scope>NUCLEOTIDE SEQUENCE [LARGE SCALE GENOMIC DNA]</scope>
    <source>
        <strain evidence="2 3">TNTM28</strain>
    </source>
</reference>
<proteinExistence type="predicted"/>
<accession>A0ABS6KT78</accession>
<dbReference type="Proteomes" id="UP000812982">
    <property type="component" value="Unassembled WGS sequence"/>
</dbReference>
<feature type="region of interest" description="Disordered" evidence="1">
    <location>
        <begin position="1"/>
        <end position="28"/>
    </location>
</feature>
<keyword evidence="3" id="KW-1185">Reference proteome</keyword>
<evidence type="ECO:0000313" key="2">
    <source>
        <dbReference type="EMBL" id="MBU9766787.1"/>
    </source>
</evidence>
<protein>
    <submittedName>
        <fullName evidence="2">Uncharacterized protein</fullName>
    </submittedName>
</protein>
<name>A0ABS6KT78_9MYCO</name>
<organism evidence="2 3">
    <name type="scientific">[Mycobacterium] fortunisiensis</name>
    <dbReference type="NCBI Taxonomy" id="2600579"/>
    <lineage>
        <taxon>Bacteria</taxon>
        <taxon>Bacillati</taxon>
        <taxon>Actinomycetota</taxon>
        <taxon>Actinomycetes</taxon>
        <taxon>Mycobacteriales</taxon>
        <taxon>Mycobacteriaceae</taxon>
        <taxon>Mycolicibacterium</taxon>
    </lineage>
</organism>
<dbReference type="EMBL" id="VOMB01000025">
    <property type="protein sequence ID" value="MBU9766787.1"/>
    <property type="molecule type" value="Genomic_DNA"/>
</dbReference>
<comment type="caution">
    <text evidence="2">The sequence shown here is derived from an EMBL/GenBank/DDBJ whole genome shotgun (WGS) entry which is preliminary data.</text>
</comment>
<sequence length="70" mass="6686">MKAYIRFQRSSPPECRGASGATGTGPGAGWLGAGAAGGAAAAGGADEAGGAECGADDAAPSVRLFSWDSR</sequence>